<evidence type="ECO:0000256" key="2">
    <source>
        <dbReference type="ARBA" id="ARBA00004249"/>
    </source>
</evidence>
<keyword evidence="7" id="KW-0997">Cell inner membrane</keyword>
<keyword evidence="9 12" id="KW-0653">Protein transport</keyword>
<proteinExistence type="inferred from homology"/>
<dbReference type="EMBL" id="VUOD01000011">
    <property type="protein sequence ID" value="KAA2284045.1"/>
    <property type="molecule type" value="Genomic_DNA"/>
</dbReference>
<evidence type="ECO:0000256" key="4">
    <source>
        <dbReference type="ARBA" id="ARBA00011471"/>
    </source>
</evidence>
<dbReference type="PANTHER" id="PTHR30558:SF12">
    <property type="entry name" value="BIOPOLYMER TRANSPORT PROTEIN EXBD"/>
    <property type="match status" value="1"/>
</dbReference>
<keyword evidence="5 12" id="KW-0813">Transport</keyword>
<evidence type="ECO:0000256" key="9">
    <source>
        <dbReference type="ARBA" id="ARBA00022927"/>
    </source>
</evidence>
<evidence type="ECO:0000256" key="13">
    <source>
        <dbReference type="SAM" id="Phobius"/>
    </source>
</evidence>
<gene>
    <name evidence="14" type="ORF">F0415_11170</name>
</gene>
<dbReference type="PANTHER" id="PTHR30558">
    <property type="entry name" value="EXBD MEMBRANE COMPONENT OF PMF-DRIVEN MACROMOLECULE IMPORT SYSTEM"/>
    <property type="match status" value="1"/>
</dbReference>
<evidence type="ECO:0000256" key="11">
    <source>
        <dbReference type="ARBA" id="ARBA00023136"/>
    </source>
</evidence>
<dbReference type="Pfam" id="PF02472">
    <property type="entry name" value="ExbD"/>
    <property type="match status" value="1"/>
</dbReference>
<evidence type="ECO:0000313" key="14">
    <source>
        <dbReference type="EMBL" id="KAA2284045.1"/>
    </source>
</evidence>
<dbReference type="GO" id="GO:0005886">
    <property type="term" value="C:plasma membrane"/>
    <property type="evidence" value="ECO:0007669"/>
    <property type="project" value="UniProtKB-SubCell"/>
</dbReference>
<evidence type="ECO:0000256" key="10">
    <source>
        <dbReference type="ARBA" id="ARBA00022989"/>
    </source>
</evidence>
<feature type="transmembrane region" description="Helical" evidence="13">
    <location>
        <begin position="20"/>
        <end position="40"/>
    </location>
</feature>
<keyword evidence="6" id="KW-1003">Cell membrane</keyword>
<reference evidence="14 15" key="2">
    <citation type="submission" date="2019-09" db="EMBL/GenBank/DDBJ databases">
        <authorList>
            <person name="Mazur A."/>
        </authorList>
    </citation>
    <scope>NUCLEOTIDE SEQUENCE [LARGE SCALE GENOMIC DNA]</scope>
    <source>
        <strain evidence="14 15">3729k</strain>
    </source>
</reference>
<dbReference type="InterPro" id="IPR003400">
    <property type="entry name" value="ExbD"/>
</dbReference>
<accession>A0A5B2Z843</accession>
<comment type="similarity">
    <text evidence="3 12">Belongs to the ExbD/TolR family.</text>
</comment>
<sequence>MAFSSNSGGGPMADINVTPLVDVMLVLLIIFMVTAPALSYQIQVDLPQRSTKPPEQPKDPPEPIRLRVEAGGTVTWNGTPMPISALQAALEVEAERAGGDVTKQPTVEIQTDPDAQYETLAKVLSRAKNAGMAKIAFVEPGA</sequence>
<comment type="function">
    <text evidence="1">Involved in the TonB-dependent energy-dependent transport of various receptor-bound substrates.</text>
</comment>
<keyword evidence="8 12" id="KW-0812">Transmembrane</keyword>
<name>A0A5B2Z843_9GAMM</name>
<evidence type="ECO:0000256" key="3">
    <source>
        <dbReference type="ARBA" id="ARBA00005811"/>
    </source>
</evidence>
<organism evidence="14 15">
    <name type="scientific">Arenimonas fontis</name>
    <dbReference type="NCBI Taxonomy" id="2608255"/>
    <lineage>
        <taxon>Bacteria</taxon>
        <taxon>Pseudomonadati</taxon>
        <taxon>Pseudomonadota</taxon>
        <taxon>Gammaproteobacteria</taxon>
        <taxon>Lysobacterales</taxon>
        <taxon>Lysobacteraceae</taxon>
        <taxon>Arenimonas</taxon>
    </lineage>
</organism>
<evidence type="ECO:0000256" key="6">
    <source>
        <dbReference type="ARBA" id="ARBA00022475"/>
    </source>
</evidence>
<comment type="subunit">
    <text evidence="4">The accessory proteins ExbB and ExbD seem to form a complex with TonB.</text>
</comment>
<evidence type="ECO:0000256" key="8">
    <source>
        <dbReference type="ARBA" id="ARBA00022692"/>
    </source>
</evidence>
<dbReference type="Proteomes" id="UP000322165">
    <property type="component" value="Unassembled WGS sequence"/>
</dbReference>
<dbReference type="AlphaFoldDB" id="A0A5B2Z843"/>
<dbReference type="Gene3D" id="3.30.420.270">
    <property type="match status" value="1"/>
</dbReference>
<dbReference type="GO" id="GO:0022857">
    <property type="term" value="F:transmembrane transporter activity"/>
    <property type="evidence" value="ECO:0007669"/>
    <property type="project" value="InterPro"/>
</dbReference>
<keyword evidence="10 13" id="KW-1133">Transmembrane helix</keyword>
<evidence type="ECO:0000256" key="12">
    <source>
        <dbReference type="RuleBase" id="RU003879"/>
    </source>
</evidence>
<evidence type="ECO:0000256" key="7">
    <source>
        <dbReference type="ARBA" id="ARBA00022519"/>
    </source>
</evidence>
<evidence type="ECO:0000256" key="5">
    <source>
        <dbReference type="ARBA" id="ARBA00022448"/>
    </source>
</evidence>
<keyword evidence="11 13" id="KW-0472">Membrane</keyword>
<dbReference type="RefSeq" id="WP_149861302.1">
    <property type="nucleotide sequence ID" value="NZ_VUOD01000011.1"/>
</dbReference>
<reference evidence="14 15" key="1">
    <citation type="submission" date="2019-09" db="EMBL/GenBank/DDBJ databases">
        <title>Arenimonas chukotkensis sp. nov., a bacterium isolated from Chukotka hot spring, Arctic region, Russia.</title>
        <authorList>
            <person name="Zayulina K.S."/>
            <person name="Prokofeva M.I."/>
            <person name="Elcheninov A.G."/>
            <person name="Novikov A."/>
            <person name="Kochetkova T.V."/>
            <person name="Kublanov I.V."/>
        </authorList>
    </citation>
    <scope>NUCLEOTIDE SEQUENCE [LARGE SCALE GENOMIC DNA]</scope>
    <source>
        <strain evidence="14 15">3729k</strain>
    </source>
</reference>
<evidence type="ECO:0000256" key="1">
    <source>
        <dbReference type="ARBA" id="ARBA00003540"/>
    </source>
</evidence>
<protein>
    <submittedName>
        <fullName evidence="14">Biopolymer transporter ExbD</fullName>
    </submittedName>
</protein>
<comment type="caution">
    <text evidence="14">The sequence shown here is derived from an EMBL/GenBank/DDBJ whole genome shotgun (WGS) entry which is preliminary data.</text>
</comment>
<evidence type="ECO:0000313" key="15">
    <source>
        <dbReference type="Proteomes" id="UP000322165"/>
    </source>
</evidence>
<dbReference type="GO" id="GO:0015031">
    <property type="term" value="P:protein transport"/>
    <property type="evidence" value="ECO:0007669"/>
    <property type="project" value="UniProtKB-KW"/>
</dbReference>
<comment type="subcellular location">
    <subcellularLocation>
        <location evidence="2">Cell inner membrane</location>
        <topology evidence="2">Single-pass type II membrane protein</topology>
    </subcellularLocation>
    <subcellularLocation>
        <location evidence="12">Cell membrane</location>
        <topology evidence="12">Single-pass type II membrane protein</topology>
    </subcellularLocation>
</comment>
<keyword evidence="15" id="KW-1185">Reference proteome</keyword>